<dbReference type="EMBL" id="WHOB01000029">
    <property type="protein sequence ID" value="NOU79616.1"/>
    <property type="molecule type" value="Genomic_DNA"/>
</dbReference>
<dbReference type="InterPro" id="IPR013538">
    <property type="entry name" value="ASHA1/2-like_C"/>
</dbReference>
<feature type="domain" description="Activator of Hsp90 ATPase homologue 1/2-like C-terminal" evidence="2">
    <location>
        <begin position="12"/>
        <end position="134"/>
    </location>
</feature>
<dbReference type="Pfam" id="PF08327">
    <property type="entry name" value="AHSA1"/>
    <property type="match status" value="1"/>
</dbReference>
<keyword evidence="4" id="KW-1185">Reference proteome</keyword>
<dbReference type="InterPro" id="IPR023393">
    <property type="entry name" value="START-like_dom_sf"/>
</dbReference>
<sequence length="150" mass="16816">MRELKYDFYIGAAAAEVWEALVSPEKVRQIYYGSVIRSSFVVGEQLEYVGPGAAGEETVHVYGTLLEYVPQQTLRYTHKTGPSYLTNREGYESVISWKLEPAGGCTRLTLVHGDWHPDDPSYDASNSSWWQILSNTKTLAETGRTLDFGS</sequence>
<dbReference type="RefSeq" id="WP_171717472.1">
    <property type="nucleotide sequence ID" value="NZ_WHOB01000029.1"/>
</dbReference>
<name>A0ABX1YFP4_9BACL</name>
<accession>A0ABX1YFP4</accession>
<comment type="caution">
    <text evidence="3">The sequence shown here is derived from an EMBL/GenBank/DDBJ whole genome shotgun (WGS) entry which is preliminary data.</text>
</comment>
<dbReference type="SUPFAM" id="SSF55961">
    <property type="entry name" value="Bet v1-like"/>
    <property type="match status" value="1"/>
</dbReference>
<protein>
    <submittedName>
        <fullName evidence="3">Polyketide cyclase</fullName>
    </submittedName>
</protein>
<gene>
    <name evidence="3" type="ORF">GC101_12095</name>
</gene>
<evidence type="ECO:0000313" key="3">
    <source>
        <dbReference type="EMBL" id="NOU79616.1"/>
    </source>
</evidence>
<dbReference type="Proteomes" id="UP000596857">
    <property type="component" value="Unassembled WGS sequence"/>
</dbReference>
<evidence type="ECO:0000259" key="2">
    <source>
        <dbReference type="Pfam" id="PF08327"/>
    </source>
</evidence>
<dbReference type="Gene3D" id="3.30.530.20">
    <property type="match status" value="1"/>
</dbReference>
<evidence type="ECO:0000313" key="4">
    <source>
        <dbReference type="Proteomes" id="UP000596857"/>
    </source>
</evidence>
<reference evidence="3 4" key="1">
    <citation type="submission" date="2019-10" db="EMBL/GenBank/DDBJ databases">
        <title>Description of Paenibacillus terricola sp. nov.</title>
        <authorList>
            <person name="Carlier A."/>
            <person name="Qi S."/>
        </authorList>
    </citation>
    <scope>NUCLEOTIDE SEQUENCE [LARGE SCALE GENOMIC DNA]</scope>
    <source>
        <strain evidence="3 4">LMG 31459</strain>
    </source>
</reference>
<evidence type="ECO:0000256" key="1">
    <source>
        <dbReference type="ARBA" id="ARBA00006817"/>
    </source>
</evidence>
<proteinExistence type="inferred from homology"/>
<comment type="similarity">
    <text evidence="1">Belongs to the AHA1 family.</text>
</comment>
<organism evidence="3 4">
    <name type="scientific">Paenibacillus phytohabitans</name>
    <dbReference type="NCBI Taxonomy" id="2654978"/>
    <lineage>
        <taxon>Bacteria</taxon>
        <taxon>Bacillati</taxon>
        <taxon>Bacillota</taxon>
        <taxon>Bacilli</taxon>
        <taxon>Bacillales</taxon>
        <taxon>Paenibacillaceae</taxon>
        <taxon>Paenibacillus</taxon>
    </lineage>
</organism>